<reference evidence="2 3" key="1">
    <citation type="journal article" date="2015" name="Stand. Genomic Sci.">
        <title>Genomic Encyclopedia of Bacterial and Archaeal Type Strains, Phase III: the genomes of soil and plant-associated and newly described type strains.</title>
        <authorList>
            <person name="Whitman W.B."/>
            <person name="Woyke T."/>
            <person name="Klenk H.P."/>
            <person name="Zhou Y."/>
            <person name="Lilburn T.G."/>
            <person name="Beck B.J."/>
            <person name="De Vos P."/>
            <person name="Vandamme P."/>
            <person name="Eisen J.A."/>
            <person name="Garrity G."/>
            <person name="Hugenholtz P."/>
            <person name="Kyrpides N.C."/>
        </authorList>
    </citation>
    <scope>NUCLEOTIDE SEQUENCE [LARGE SCALE GENOMIC DNA]</scope>
    <source>
        <strain evidence="2 3">VKM Ac-2572</strain>
    </source>
</reference>
<comment type="caution">
    <text evidence="2">The sequence shown here is derived from an EMBL/GenBank/DDBJ whole genome shotgun (WGS) entry which is preliminary data.</text>
</comment>
<dbReference type="Pfam" id="PF02585">
    <property type="entry name" value="PIG-L"/>
    <property type="match status" value="1"/>
</dbReference>
<evidence type="ECO:0000313" key="3">
    <source>
        <dbReference type="Proteomes" id="UP000294508"/>
    </source>
</evidence>
<sequence>MTVPEERTRPVTEELGTVLGVWAHPDDEAYLSAGLMGALRDAGHRVVVATATYGEQGSAEVPPDELAAVREDEMRASLTMVGVLEHCWLGYRDGACADADGGVASVAQLIAEIEPDTILTFGPDGMTGHPDHCAVSAWTTAAWRASGARARLLYATLTPGFHAEWGTLNERIGLWVYGSPPVTPDDELALYVALAGADLDRKIGAVLAHVSQTTGLVTAVGPDTFRRWWSAEAFVAANPLPDTTDRTESAPVTGGAE</sequence>
<protein>
    <submittedName>
        <fullName evidence="2">LmbE family N-acetylglucosaminyl deacetylase</fullName>
    </submittedName>
</protein>
<dbReference type="SUPFAM" id="SSF102588">
    <property type="entry name" value="LmbE-like"/>
    <property type="match status" value="1"/>
</dbReference>
<organism evidence="2 3">
    <name type="scientific">Kribbella steppae</name>
    <dbReference type="NCBI Taxonomy" id="2512223"/>
    <lineage>
        <taxon>Bacteria</taxon>
        <taxon>Bacillati</taxon>
        <taxon>Actinomycetota</taxon>
        <taxon>Actinomycetes</taxon>
        <taxon>Propionibacteriales</taxon>
        <taxon>Kribbellaceae</taxon>
        <taxon>Kribbella</taxon>
    </lineage>
</organism>
<dbReference type="RefSeq" id="WP_132210530.1">
    <property type="nucleotide sequence ID" value="NZ_SLWN01000006.1"/>
</dbReference>
<dbReference type="AlphaFoldDB" id="A0A4R2HJ08"/>
<dbReference type="InterPro" id="IPR024078">
    <property type="entry name" value="LmbE-like_dom_sf"/>
</dbReference>
<dbReference type="Gene3D" id="3.40.50.10320">
    <property type="entry name" value="LmbE-like"/>
    <property type="match status" value="1"/>
</dbReference>
<dbReference type="EMBL" id="SLWN01000006">
    <property type="protein sequence ID" value="TCO28338.1"/>
    <property type="molecule type" value="Genomic_DNA"/>
</dbReference>
<gene>
    <name evidence="2" type="ORF">EV652_106324</name>
</gene>
<dbReference type="OrthoDB" id="116799at2"/>
<dbReference type="PANTHER" id="PTHR12993:SF26">
    <property type="entry name" value="1D-MYO-INOSITOL 2-ACETAMIDO-2-DEOXY-ALPHA-D-GLUCOPYRANOSIDE DEACETYLASE"/>
    <property type="match status" value="1"/>
</dbReference>
<name>A0A4R2HJ08_9ACTN</name>
<evidence type="ECO:0000256" key="1">
    <source>
        <dbReference type="ARBA" id="ARBA00022833"/>
    </source>
</evidence>
<dbReference type="GO" id="GO:0016811">
    <property type="term" value="F:hydrolase activity, acting on carbon-nitrogen (but not peptide) bonds, in linear amides"/>
    <property type="evidence" value="ECO:0007669"/>
    <property type="project" value="TreeGrafter"/>
</dbReference>
<keyword evidence="3" id="KW-1185">Reference proteome</keyword>
<dbReference type="GO" id="GO:0016137">
    <property type="term" value="P:glycoside metabolic process"/>
    <property type="evidence" value="ECO:0007669"/>
    <property type="project" value="UniProtKB-ARBA"/>
</dbReference>
<dbReference type="Proteomes" id="UP000294508">
    <property type="component" value="Unassembled WGS sequence"/>
</dbReference>
<proteinExistence type="predicted"/>
<dbReference type="InterPro" id="IPR003737">
    <property type="entry name" value="GlcNAc_PI_deacetylase-related"/>
</dbReference>
<accession>A0A4R2HJ08</accession>
<evidence type="ECO:0000313" key="2">
    <source>
        <dbReference type="EMBL" id="TCO28338.1"/>
    </source>
</evidence>
<keyword evidence="1" id="KW-0862">Zinc</keyword>
<dbReference type="PANTHER" id="PTHR12993">
    <property type="entry name" value="N-ACETYLGLUCOSAMINYL-PHOSPHATIDYLINOSITOL DE-N-ACETYLASE-RELATED"/>
    <property type="match status" value="1"/>
</dbReference>